<evidence type="ECO:0000313" key="9">
    <source>
        <dbReference type="EMBL" id="EWC62682.1"/>
    </source>
</evidence>
<dbReference type="AlphaFoldDB" id="W7J0Y3"/>
<comment type="caution">
    <text evidence="9">The sequence shown here is derived from an EMBL/GenBank/DDBJ whole genome shotgun (WGS) entry which is preliminary data.</text>
</comment>
<keyword evidence="6 7" id="KW-0961">Cell wall biogenesis/degradation</keyword>
<keyword evidence="1 7" id="KW-1003">Cell membrane</keyword>
<keyword evidence="2 7" id="KW-0812">Transmembrane</keyword>
<feature type="region of interest" description="Disordered" evidence="8">
    <location>
        <begin position="1"/>
        <end position="30"/>
    </location>
</feature>
<evidence type="ECO:0000256" key="6">
    <source>
        <dbReference type="ARBA" id="ARBA00023316"/>
    </source>
</evidence>
<comment type="subcellular location">
    <subcellularLocation>
        <location evidence="7">Cell membrane</location>
        <topology evidence="7">Single-pass membrane protein</topology>
    </subcellularLocation>
</comment>
<dbReference type="Gene3D" id="3.30.1490.480">
    <property type="entry name" value="Endolytic murein transglycosylase"/>
    <property type="match status" value="1"/>
</dbReference>
<dbReference type="PATRIC" id="fig|909613.9.peg.2050"/>
<keyword evidence="5 7" id="KW-0456">Lyase</keyword>
<evidence type="ECO:0000256" key="3">
    <source>
        <dbReference type="ARBA" id="ARBA00022989"/>
    </source>
</evidence>
<dbReference type="OrthoDB" id="9814591at2"/>
<dbReference type="eggNOG" id="COG1559">
    <property type="taxonomic scope" value="Bacteria"/>
</dbReference>
<dbReference type="GO" id="GO:0009252">
    <property type="term" value="P:peptidoglycan biosynthetic process"/>
    <property type="evidence" value="ECO:0007669"/>
    <property type="project" value="UniProtKB-UniRule"/>
</dbReference>
<dbReference type="GO" id="GO:0005886">
    <property type="term" value="C:plasma membrane"/>
    <property type="evidence" value="ECO:0007669"/>
    <property type="project" value="UniProtKB-SubCell"/>
</dbReference>
<dbReference type="PANTHER" id="PTHR30518">
    <property type="entry name" value="ENDOLYTIC MUREIN TRANSGLYCOSYLASE"/>
    <property type="match status" value="1"/>
</dbReference>
<evidence type="ECO:0000256" key="4">
    <source>
        <dbReference type="ARBA" id="ARBA00023136"/>
    </source>
</evidence>
<dbReference type="InterPro" id="IPR003770">
    <property type="entry name" value="MLTG-like"/>
</dbReference>
<feature type="compositionally biased region" description="Acidic residues" evidence="8">
    <location>
        <begin position="1"/>
        <end position="11"/>
    </location>
</feature>
<keyword evidence="4 7" id="KW-0472">Membrane</keyword>
<name>W7J0Y3_9PSEU</name>
<evidence type="ECO:0000256" key="2">
    <source>
        <dbReference type="ARBA" id="ARBA00022692"/>
    </source>
</evidence>
<evidence type="ECO:0000313" key="10">
    <source>
        <dbReference type="Proteomes" id="UP000019277"/>
    </source>
</evidence>
<dbReference type="Proteomes" id="UP000019277">
    <property type="component" value="Unassembled WGS sequence"/>
</dbReference>
<dbReference type="EC" id="4.2.2.29" evidence="7"/>
<dbReference type="PANTHER" id="PTHR30518:SF2">
    <property type="entry name" value="ENDOLYTIC MUREIN TRANSGLYCOSYLASE"/>
    <property type="match status" value="1"/>
</dbReference>
<dbReference type="GO" id="GO:0008932">
    <property type="term" value="F:lytic endotransglycosylase activity"/>
    <property type="evidence" value="ECO:0007669"/>
    <property type="project" value="UniProtKB-UniRule"/>
</dbReference>
<accession>A0A8E2WY62</accession>
<organism evidence="9 10">
    <name type="scientific">Actinokineospora spheciospongiae</name>
    <dbReference type="NCBI Taxonomy" id="909613"/>
    <lineage>
        <taxon>Bacteria</taxon>
        <taxon>Bacillati</taxon>
        <taxon>Actinomycetota</taxon>
        <taxon>Actinomycetes</taxon>
        <taxon>Pseudonocardiales</taxon>
        <taxon>Pseudonocardiaceae</taxon>
        <taxon>Actinokineospora</taxon>
    </lineage>
</organism>
<dbReference type="GO" id="GO:0071555">
    <property type="term" value="P:cell wall organization"/>
    <property type="evidence" value="ECO:0007669"/>
    <property type="project" value="UniProtKB-KW"/>
</dbReference>
<feature type="transmembrane region" description="Helical" evidence="7">
    <location>
        <begin position="37"/>
        <end position="58"/>
    </location>
</feature>
<comment type="function">
    <text evidence="7">Functions as a peptidoglycan terminase that cleaves nascent peptidoglycan strands endolytically to terminate their elongation.</text>
</comment>
<evidence type="ECO:0000256" key="5">
    <source>
        <dbReference type="ARBA" id="ARBA00023239"/>
    </source>
</evidence>
<dbReference type="HAMAP" id="MF_02065">
    <property type="entry name" value="MltG"/>
    <property type="match status" value="1"/>
</dbReference>
<reference evidence="9 10" key="1">
    <citation type="journal article" date="2014" name="Genome Announc.">
        <title>Draft Genome Sequence of the Antitrypanosomally Active Sponge-Associated Bacterium Actinokineospora sp. Strain EG49.</title>
        <authorList>
            <person name="Harjes J."/>
            <person name="Ryu T."/>
            <person name="Abdelmohsen U.R."/>
            <person name="Moitinho-Silva L."/>
            <person name="Horn H."/>
            <person name="Ravasi T."/>
            <person name="Hentschel U."/>
        </authorList>
    </citation>
    <scope>NUCLEOTIDE SEQUENCE [LARGE SCALE GENOMIC DNA]</scope>
    <source>
        <strain evidence="9 10">EG49</strain>
    </source>
</reference>
<evidence type="ECO:0000256" key="7">
    <source>
        <dbReference type="HAMAP-Rule" id="MF_02065"/>
    </source>
</evidence>
<evidence type="ECO:0000256" key="1">
    <source>
        <dbReference type="ARBA" id="ARBA00022475"/>
    </source>
</evidence>
<comment type="catalytic activity">
    <reaction evidence="7">
        <text>a peptidoglycan chain = a peptidoglycan chain with N-acetyl-1,6-anhydromuramyl-[peptide] at the reducing end + a peptidoglycan chain with N-acetylglucosamine at the non-reducing end.</text>
        <dbReference type="EC" id="4.2.2.29"/>
    </reaction>
</comment>
<evidence type="ECO:0000256" key="8">
    <source>
        <dbReference type="SAM" id="MobiDB-lite"/>
    </source>
</evidence>
<comment type="similarity">
    <text evidence="7">Belongs to the transglycosylase MltG family.</text>
</comment>
<sequence>MTDDLGLFEEEPERRERPRKPRTGATARPAKPDRRRLKLIVVGLVVLLILGGGAWYGYRFISDIGGYDDFAGAGETDVVVEVEGGDSTANIATRLKDTGVVASSKAFLSAAATDARVRSVQPGYYVMRTKISGADAVARIVDPASRVGNLQIRAGTQLDDIVNGETTTPGVLSLIAKASCAKLNGQDVCVSVEDLRQVAQTADLAALGVPDWAAVDAARAEPKHRLEGLVMPDVYEVKPGTSAEEVWKKLLADSVARLQSIGMPGLADSTGFTPYQVLVMASLVQREAIKPDFAKVSRVTYNRLALPMNLQYDSTVNYVLDRPDIRTRSEDRAKAGPYNTYASPGLPPTPIAAVSREALEAAAKPAEGSWLYFVRCQKDGTSCFADTLPEHNANIKLADENDAY</sequence>
<accession>W7J0Y3</accession>
<gene>
    <name evidence="7" type="primary">mltG</name>
    <name evidence="9" type="ORF">UO65_2034</name>
</gene>
<protein>
    <recommendedName>
        <fullName evidence="7">Endolytic murein transglycosylase</fullName>
        <ecNumber evidence="7">4.2.2.29</ecNumber>
    </recommendedName>
    <alternativeName>
        <fullName evidence="7">Peptidoglycan lytic transglycosylase</fullName>
    </alternativeName>
    <alternativeName>
        <fullName evidence="7">Peptidoglycan polymerization terminase</fullName>
    </alternativeName>
</protein>
<dbReference type="NCBIfam" id="TIGR00247">
    <property type="entry name" value="endolytic transglycosylase MltG"/>
    <property type="match status" value="1"/>
</dbReference>
<proteinExistence type="inferred from homology"/>
<keyword evidence="3 7" id="KW-1133">Transmembrane helix</keyword>
<dbReference type="STRING" id="909613.UO65_2034"/>
<keyword evidence="10" id="KW-1185">Reference proteome</keyword>
<feature type="site" description="Important for catalytic activity" evidence="7">
    <location>
        <position position="287"/>
    </location>
</feature>
<dbReference type="Pfam" id="PF02618">
    <property type="entry name" value="YceG"/>
    <property type="match status" value="1"/>
</dbReference>
<dbReference type="RefSeq" id="WP_035280920.1">
    <property type="nucleotide sequence ID" value="NZ_AYXG01000074.1"/>
</dbReference>
<dbReference type="EMBL" id="AYXG01000074">
    <property type="protein sequence ID" value="EWC62682.1"/>
    <property type="molecule type" value="Genomic_DNA"/>
</dbReference>